<dbReference type="Proteomes" id="UP000001730">
    <property type="component" value="Chromosome 2"/>
</dbReference>
<dbReference type="SUPFAM" id="SSF47175">
    <property type="entry name" value="Cytochromes"/>
    <property type="match status" value="1"/>
</dbReference>
<dbReference type="HOGENOM" id="CLU_134482_0_0_6"/>
<organism evidence="4 5">
    <name type="scientific">Aliivibrio salmonicida (strain LFI1238)</name>
    <name type="common">Vibrio salmonicida (strain LFI1238)</name>
    <dbReference type="NCBI Taxonomy" id="316275"/>
    <lineage>
        <taxon>Bacteria</taxon>
        <taxon>Pseudomonadati</taxon>
        <taxon>Pseudomonadota</taxon>
        <taxon>Gammaproteobacteria</taxon>
        <taxon>Vibrionales</taxon>
        <taxon>Vibrionaceae</taxon>
        <taxon>Aliivibrio</taxon>
    </lineage>
</organism>
<evidence type="ECO:0000256" key="1">
    <source>
        <dbReference type="ARBA" id="ARBA00005523"/>
    </source>
</evidence>
<dbReference type="eggNOG" id="COG3783">
    <property type="taxonomic scope" value="Bacteria"/>
</dbReference>
<evidence type="ECO:0000256" key="3">
    <source>
        <dbReference type="SAM" id="SignalP"/>
    </source>
</evidence>
<proteinExistence type="inferred from homology"/>
<evidence type="ECO:0000313" key="4">
    <source>
        <dbReference type="EMBL" id="CAQ81043.1"/>
    </source>
</evidence>
<dbReference type="GO" id="GO:0022900">
    <property type="term" value="P:electron transport chain"/>
    <property type="evidence" value="ECO:0007669"/>
    <property type="project" value="InterPro"/>
</dbReference>
<dbReference type="KEGG" id="vsa:VSAL_II0289"/>
<name>B6EQR5_ALISL</name>
<dbReference type="GO" id="GO:0042597">
    <property type="term" value="C:periplasmic space"/>
    <property type="evidence" value="ECO:0007669"/>
    <property type="project" value="InterPro"/>
</dbReference>
<dbReference type="Gene3D" id="1.20.120.10">
    <property type="entry name" value="Cytochrome c/b562"/>
    <property type="match status" value="1"/>
</dbReference>
<keyword evidence="5" id="KW-1185">Reference proteome</keyword>
<evidence type="ECO:0000313" key="5">
    <source>
        <dbReference type="Proteomes" id="UP000001730"/>
    </source>
</evidence>
<sequence length="145" mass="16212">MRTLFLTLALTFSAGVAANITTESTEIIGAKPTLITTPVDTKAAMKDMMLAFKQSEDASSIDEMTQSVMRLDALIDYLKQENFSPEKQELYQEGFNKLSVSVDRVKSELAAGNLEQAKDTLNQVDDLRSEYHKKRNPSIWSKIFG</sequence>
<dbReference type="GO" id="GO:0020037">
    <property type="term" value="F:heme binding"/>
    <property type="evidence" value="ECO:0007669"/>
    <property type="project" value="InterPro"/>
</dbReference>
<dbReference type="Pfam" id="PF07361">
    <property type="entry name" value="Cytochrom_B562"/>
    <property type="match status" value="1"/>
</dbReference>
<dbReference type="GO" id="GO:0005506">
    <property type="term" value="F:iron ion binding"/>
    <property type="evidence" value="ECO:0007669"/>
    <property type="project" value="InterPro"/>
</dbReference>
<evidence type="ECO:0000256" key="2">
    <source>
        <dbReference type="ARBA" id="ARBA00022729"/>
    </source>
</evidence>
<reference evidence="4 5" key="1">
    <citation type="journal article" date="2008" name="BMC Genomics">
        <title>The genome sequence of the fish pathogen Aliivibrio salmonicida strain LFI1238 shows extensive evidence of gene decay.</title>
        <authorList>
            <person name="Hjerde E."/>
            <person name="Lorentzen M.S."/>
            <person name="Holden M.T."/>
            <person name="Seeger K."/>
            <person name="Paulsen S."/>
            <person name="Bason N."/>
            <person name="Churcher C."/>
            <person name="Harris D."/>
            <person name="Norbertczak H."/>
            <person name="Quail M.A."/>
            <person name="Sanders S."/>
            <person name="Thurston S."/>
            <person name="Parkhill J."/>
            <person name="Willassen N.P."/>
            <person name="Thomson N.R."/>
        </authorList>
    </citation>
    <scope>NUCLEOTIDE SEQUENCE [LARGE SCALE GENOMIC DNA]</scope>
    <source>
        <strain evidence="4 5">LFI1238</strain>
    </source>
</reference>
<feature type="signal peptide" evidence="3">
    <location>
        <begin position="1"/>
        <end position="18"/>
    </location>
</feature>
<dbReference type="RefSeq" id="WP_012551649.1">
    <property type="nucleotide sequence ID" value="NC_011313.1"/>
</dbReference>
<protein>
    <submittedName>
        <fullName evidence="4">Cytochrome b562</fullName>
    </submittedName>
</protein>
<feature type="chain" id="PRO_5002844779" evidence="3">
    <location>
        <begin position="19"/>
        <end position="145"/>
    </location>
</feature>
<dbReference type="InterPro" id="IPR010980">
    <property type="entry name" value="Cyt_c/b562"/>
</dbReference>
<dbReference type="GO" id="GO:0009055">
    <property type="term" value="F:electron transfer activity"/>
    <property type="evidence" value="ECO:0007669"/>
    <property type="project" value="InterPro"/>
</dbReference>
<dbReference type="InterPro" id="IPR009155">
    <property type="entry name" value="Cyt_b562"/>
</dbReference>
<accession>B6EQR5</accession>
<dbReference type="AlphaFoldDB" id="B6EQR5"/>
<keyword evidence="2 3" id="KW-0732">Signal</keyword>
<dbReference type="EMBL" id="FM178380">
    <property type="protein sequence ID" value="CAQ81043.1"/>
    <property type="molecule type" value="Genomic_DNA"/>
</dbReference>
<gene>
    <name evidence="4" type="ordered locus">VSAL_II0289</name>
</gene>
<comment type="similarity">
    <text evidence="1">Belongs to the cytochrome b562 family.</text>
</comment>